<accession>A0ACC0HSC1</accession>
<evidence type="ECO:0000313" key="2">
    <source>
        <dbReference type="Proteomes" id="UP001060215"/>
    </source>
</evidence>
<reference evidence="1 2" key="1">
    <citation type="journal article" date="2022" name="Plant J.">
        <title>Chromosome-level genome of Camellia lanceoleosa provides a valuable resource for understanding genome evolution and self-incompatibility.</title>
        <authorList>
            <person name="Gong W."/>
            <person name="Xiao S."/>
            <person name="Wang L."/>
            <person name="Liao Z."/>
            <person name="Chang Y."/>
            <person name="Mo W."/>
            <person name="Hu G."/>
            <person name="Li W."/>
            <person name="Zhao G."/>
            <person name="Zhu H."/>
            <person name="Hu X."/>
            <person name="Ji K."/>
            <person name="Xiang X."/>
            <person name="Song Q."/>
            <person name="Yuan D."/>
            <person name="Jin S."/>
            <person name="Zhang L."/>
        </authorList>
    </citation>
    <scope>NUCLEOTIDE SEQUENCE [LARGE SCALE GENOMIC DNA]</scope>
    <source>
        <strain evidence="1">SQ_2022a</strain>
    </source>
</reference>
<protein>
    <submittedName>
        <fullName evidence="1">Endoplasmic reticulum metallopeptidase 1</fullName>
    </submittedName>
</protein>
<comment type="caution">
    <text evidence="1">The sequence shown here is derived from an EMBL/GenBank/DDBJ whole genome shotgun (WGS) entry which is preliminary data.</text>
</comment>
<dbReference type="EMBL" id="CM045761">
    <property type="protein sequence ID" value="KAI8014876.1"/>
    <property type="molecule type" value="Genomic_DNA"/>
</dbReference>
<sequence>MGIGGKSGIFQAGPHPWAIENFAMVAKHPSAQIIAQDLFTFGAIKSAMDFQVYKEVAEHNVWLANKHVKKMRSEHRLGYEAIEDVEMLKRVWM</sequence>
<keyword evidence="2" id="KW-1185">Reference proteome</keyword>
<dbReference type="Proteomes" id="UP001060215">
    <property type="component" value="Chromosome 4"/>
</dbReference>
<evidence type="ECO:0000313" key="1">
    <source>
        <dbReference type="EMBL" id="KAI8014876.1"/>
    </source>
</evidence>
<name>A0ACC0HSC1_9ERIC</name>
<organism evidence="1 2">
    <name type="scientific">Camellia lanceoleosa</name>
    <dbReference type="NCBI Taxonomy" id="1840588"/>
    <lineage>
        <taxon>Eukaryota</taxon>
        <taxon>Viridiplantae</taxon>
        <taxon>Streptophyta</taxon>
        <taxon>Embryophyta</taxon>
        <taxon>Tracheophyta</taxon>
        <taxon>Spermatophyta</taxon>
        <taxon>Magnoliopsida</taxon>
        <taxon>eudicotyledons</taxon>
        <taxon>Gunneridae</taxon>
        <taxon>Pentapetalae</taxon>
        <taxon>asterids</taxon>
        <taxon>Ericales</taxon>
        <taxon>Theaceae</taxon>
        <taxon>Camellia</taxon>
    </lineage>
</organism>
<gene>
    <name evidence="1" type="ORF">LOK49_LG05G03165</name>
</gene>
<proteinExistence type="predicted"/>